<dbReference type="InterPro" id="IPR032675">
    <property type="entry name" value="LRR_dom_sf"/>
</dbReference>
<dbReference type="Proteomes" id="UP001497457">
    <property type="component" value="Chromosome 18b"/>
</dbReference>
<evidence type="ECO:0000256" key="14">
    <source>
        <dbReference type="SAM" id="MobiDB-lite"/>
    </source>
</evidence>
<evidence type="ECO:0000256" key="15">
    <source>
        <dbReference type="SAM" id="Phobius"/>
    </source>
</evidence>
<evidence type="ECO:0000256" key="11">
    <source>
        <dbReference type="ARBA" id="ARBA00023170"/>
    </source>
</evidence>
<gene>
    <name evidence="16" type="ORF">URODEC1_LOCUS43097</name>
</gene>
<evidence type="ECO:0000256" key="3">
    <source>
        <dbReference type="ARBA" id="ARBA00009592"/>
    </source>
</evidence>
<keyword evidence="11" id="KW-0675">Receptor</keyword>
<dbReference type="PANTHER" id="PTHR27004:SF425">
    <property type="entry name" value="OS01G0162800 PROTEIN"/>
    <property type="match status" value="1"/>
</dbReference>
<keyword evidence="7 15" id="KW-0812">Transmembrane</keyword>
<sequence length="268" mass="29848">MITNLHENDQIVNYFSSLQILDLASNSFSGHIPQGWFNELKSMMVNENDVGQQVVGHTMNISQGFYRDTVTITFKGSDIIFTKILTTFKAIDFSNNSFDGPIPKSVGRLISLHGLNMSYNNFTEQIPPNLGNLTRLESLDLSWNHLSGEIPQELTSLTALAWLNLSYNNLNGRIPQGNQFLSFPNSSFEGNPGLCGSQVSKQCDSPGSTSQRASDHPESNSLWKDRTDAILLFTFVGLGFGVGFALAIMFLHFYHVSGWNRKCFCVDM</sequence>
<evidence type="ECO:0000256" key="8">
    <source>
        <dbReference type="ARBA" id="ARBA00022737"/>
    </source>
</evidence>
<organism evidence="16 17">
    <name type="scientific">Urochloa decumbens</name>
    <dbReference type="NCBI Taxonomy" id="240449"/>
    <lineage>
        <taxon>Eukaryota</taxon>
        <taxon>Viridiplantae</taxon>
        <taxon>Streptophyta</taxon>
        <taxon>Embryophyta</taxon>
        <taxon>Tracheophyta</taxon>
        <taxon>Spermatophyta</taxon>
        <taxon>Magnoliopsida</taxon>
        <taxon>Liliopsida</taxon>
        <taxon>Poales</taxon>
        <taxon>Poaceae</taxon>
        <taxon>PACMAD clade</taxon>
        <taxon>Panicoideae</taxon>
        <taxon>Panicodae</taxon>
        <taxon>Paniceae</taxon>
        <taxon>Melinidinae</taxon>
        <taxon>Urochloa</taxon>
    </lineage>
</organism>
<evidence type="ECO:0000256" key="12">
    <source>
        <dbReference type="ARBA" id="ARBA00023180"/>
    </source>
</evidence>
<keyword evidence="5" id="KW-0433">Leucine-rich repeat</keyword>
<dbReference type="SUPFAM" id="SSF52058">
    <property type="entry name" value="L domain-like"/>
    <property type="match status" value="1"/>
</dbReference>
<evidence type="ECO:0000256" key="6">
    <source>
        <dbReference type="ARBA" id="ARBA00022626"/>
    </source>
</evidence>
<evidence type="ECO:0000256" key="10">
    <source>
        <dbReference type="ARBA" id="ARBA00023136"/>
    </source>
</evidence>
<evidence type="ECO:0000256" key="4">
    <source>
        <dbReference type="ARBA" id="ARBA00022475"/>
    </source>
</evidence>
<keyword evidence="17" id="KW-1185">Reference proteome</keyword>
<feature type="transmembrane region" description="Helical" evidence="15">
    <location>
        <begin position="229"/>
        <end position="254"/>
    </location>
</feature>
<reference evidence="16" key="1">
    <citation type="submission" date="2024-10" db="EMBL/GenBank/DDBJ databases">
        <authorList>
            <person name="Ryan C."/>
        </authorList>
    </citation>
    <scope>NUCLEOTIDE SEQUENCE [LARGE SCALE GENOMIC DNA]</scope>
</reference>
<evidence type="ECO:0000256" key="1">
    <source>
        <dbReference type="ARBA" id="ARBA00004236"/>
    </source>
</evidence>
<dbReference type="FunFam" id="3.80.10.10:FF:000111">
    <property type="entry name" value="LRR receptor-like serine/threonine-protein kinase ERECTA"/>
    <property type="match status" value="1"/>
</dbReference>
<evidence type="ECO:0000256" key="5">
    <source>
        <dbReference type="ARBA" id="ARBA00022614"/>
    </source>
</evidence>
<dbReference type="GO" id="GO:0005886">
    <property type="term" value="C:plasma membrane"/>
    <property type="evidence" value="ECO:0007669"/>
    <property type="project" value="UniProtKB-SubCell"/>
</dbReference>
<name>A0ABC8ZC55_9POAL</name>
<evidence type="ECO:0000256" key="13">
    <source>
        <dbReference type="ARBA" id="ARBA00037847"/>
    </source>
</evidence>
<dbReference type="PANTHER" id="PTHR27004">
    <property type="entry name" value="RECEPTOR-LIKE PROTEIN 12 ISOFORM X1"/>
    <property type="match status" value="1"/>
</dbReference>
<evidence type="ECO:0000256" key="2">
    <source>
        <dbReference type="ARBA" id="ARBA00004479"/>
    </source>
</evidence>
<feature type="compositionally biased region" description="Polar residues" evidence="14">
    <location>
        <begin position="198"/>
        <end position="212"/>
    </location>
</feature>
<feature type="region of interest" description="Disordered" evidence="14">
    <location>
        <begin position="198"/>
        <end position="220"/>
    </location>
</feature>
<dbReference type="GO" id="GO:0009742">
    <property type="term" value="P:brassinosteroid mediated signaling pathway"/>
    <property type="evidence" value="ECO:0007669"/>
    <property type="project" value="UniProtKB-KW"/>
</dbReference>
<keyword evidence="10 15" id="KW-0472">Membrane</keyword>
<evidence type="ECO:0000256" key="7">
    <source>
        <dbReference type="ARBA" id="ARBA00022692"/>
    </source>
</evidence>
<dbReference type="Pfam" id="PF00560">
    <property type="entry name" value="LRR_1"/>
    <property type="match status" value="5"/>
</dbReference>
<evidence type="ECO:0000256" key="9">
    <source>
        <dbReference type="ARBA" id="ARBA00022989"/>
    </source>
</evidence>
<evidence type="ECO:0000313" key="17">
    <source>
        <dbReference type="Proteomes" id="UP001497457"/>
    </source>
</evidence>
<dbReference type="SMART" id="SM00369">
    <property type="entry name" value="LRR_TYP"/>
    <property type="match status" value="3"/>
</dbReference>
<dbReference type="Gene3D" id="3.80.10.10">
    <property type="entry name" value="Ribonuclease Inhibitor"/>
    <property type="match status" value="1"/>
</dbReference>
<accession>A0ABC8ZC55</accession>
<keyword evidence="6" id="KW-1070">Brassinosteroid signaling pathway</keyword>
<comment type="similarity">
    <text evidence="3">Belongs to the RLP family.</text>
</comment>
<keyword evidence="8" id="KW-0677">Repeat</keyword>
<protein>
    <submittedName>
        <fullName evidence="16">Uncharacterized protein</fullName>
    </submittedName>
</protein>
<dbReference type="InterPro" id="IPR001611">
    <property type="entry name" value="Leu-rich_rpt"/>
</dbReference>
<proteinExistence type="inferred from homology"/>
<dbReference type="EMBL" id="OZ075128">
    <property type="protein sequence ID" value="CAL4958404.1"/>
    <property type="molecule type" value="Genomic_DNA"/>
</dbReference>
<dbReference type="AlphaFoldDB" id="A0ABC8ZC55"/>
<keyword evidence="4" id="KW-1003">Cell membrane</keyword>
<keyword evidence="12" id="KW-0325">Glycoprotein</keyword>
<keyword evidence="9 15" id="KW-1133">Transmembrane helix</keyword>
<comment type="subcellular location">
    <subcellularLocation>
        <location evidence="1">Cell membrane</location>
    </subcellularLocation>
    <subcellularLocation>
        <location evidence="13">Endomembrane system</location>
        <topology evidence="13">Single-pass membrane protein</topology>
    </subcellularLocation>
    <subcellularLocation>
        <location evidence="2">Membrane</location>
        <topology evidence="2">Single-pass type I membrane protein</topology>
    </subcellularLocation>
</comment>
<evidence type="ECO:0000313" key="16">
    <source>
        <dbReference type="EMBL" id="CAL4958404.1"/>
    </source>
</evidence>
<dbReference type="InterPro" id="IPR003591">
    <property type="entry name" value="Leu-rich_rpt_typical-subtyp"/>
</dbReference>